<evidence type="ECO:0000256" key="8">
    <source>
        <dbReference type="SAM" id="Phobius"/>
    </source>
</evidence>
<dbReference type="RefSeq" id="XP_029230741.1">
    <property type="nucleotide sequence ID" value="XM_029369147.1"/>
</dbReference>
<feature type="transmembrane region" description="Helical" evidence="8">
    <location>
        <begin position="328"/>
        <end position="347"/>
    </location>
</feature>
<dbReference type="GO" id="GO:0005886">
    <property type="term" value="C:plasma membrane"/>
    <property type="evidence" value="ECO:0007669"/>
    <property type="project" value="TreeGrafter"/>
</dbReference>
<comment type="subcellular location">
    <subcellularLocation>
        <location evidence="1">Membrane</location>
        <topology evidence="1">Multi-pass membrane protein</topology>
    </subcellularLocation>
</comment>
<feature type="transmembrane region" description="Helical" evidence="8">
    <location>
        <begin position="95"/>
        <end position="115"/>
    </location>
</feature>
<keyword evidence="5 8" id="KW-1133">Transmembrane helix</keyword>
<feature type="transmembrane region" description="Helical" evidence="8">
    <location>
        <begin position="152"/>
        <end position="174"/>
    </location>
</feature>
<feature type="transmembrane region" description="Helical" evidence="8">
    <location>
        <begin position="359"/>
        <end position="383"/>
    </location>
</feature>
<keyword evidence="6 8" id="KW-0472">Membrane</keyword>
<accession>A0A422Q5Y1</accession>
<feature type="transmembrane region" description="Helical" evidence="8">
    <location>
        <begin position="389"/>
        <end position="412"/>
    </location>
</feature>
<feature type="transmembrane region" description="Helical" evidence="8">
    <location>
        <begin position="63"/>
        <end position="83"/>
    </location>
</feature>
<sequence length="453" mass="49398">MGFESESFGKAYTYATAFVCGVSMMLPINAIFSAPLYVMNYYQYVMQDPDAEATNKNFWDNSLTYYTMIVLVTSLVVEPLTLSKAFRRIPLRVRMLSALCILWAEIVILMAVPAAGSTETGAIVTIVVAAFTSAMGKSVFESTTYGLFGAFPPRFMVTLMGGIGVAGALTSTLQLVVKAALPENYDGIRTQSKIFYGLVVAIHCVTFIMLILIQWVPYARRYTDSLSGAAHEPENEGAETAAEAKADAPSEVEMKSAREESHADEDAHSEGDAHANGDAQAEDERLAHTNILYVLKHVYPMLIACAFNFFITLYLFPTIVVSVDSSDYWYGTVAVAIFNYMDVIGRFAPSLKFLWPPRWAVVVGSFVRVIFVPLLILSSYHYIPSFAFNYVMMVLFGLSNGFIGALTLTLGPLSEGLTTTGQRFVAGTMLGISILTGGAIATALSVMTQTLRG</sequence>
<feature type="transmembrane region" description="Helical" evidence="8">
    <location>
        <begin position="298"/>
        <end position="316"/>
    </location>
</feature>
<keyword evidence="3" id="KW-0813">Transport</keyword>
<evidence type="ECO:0000256" key="1">
    <source>
        <dbReference type="ARBA" id="ARBA00004141"/>
    </source>
</evidence>
<proteinExistence type="inferred from homology"/>
<evidence type="ECO:0000256" key="5">
    <source>
        <dbReference type="ARBA" id="ARBA00022989"/>
    </source>
</evidence>
<comment type="caution">
    <text evidence="9">The sequence shown here is derived from an EMBL/GenBank/DDBJ whole genome shotgun (WGS) entry which is preliminary data.</text>
</comment>
<feature type="region of interest" description="Disordered" evidence="7">
    <location>
        <begin position="229"/>
        <end position="279"/>
    </location>
</feature>
<evidence type="ECO:0000256" key="3">
    <source>
        <dbReference type="ARBA" id="ARBA00022448"/>
    </source>
</evidence>
<dbReference type="EMBL" id="MKKU01000085">
    <property type="protein sequence ID" value="RNF25380.1"/>
    <property type="molecule type" value="Genomic_DNA"/>
</dbReference>
<evidence type="ECO:0000256" key="4">
    <source>
        <dbReference type="ARBA" id="ARBA00022692"/>
    </source>
</evidence>
<reference evidence="9 10" key="1">
    <citation type="journal article" date="2018" name="BMC Genomics">
        <title>Genomic comparison of Trypanosoma conorhini and Trypanosoma rangeli to Trypanosoma cruzi strains of high and low virulence.</title>
        <authorList>
            <person name="Bradwell K.R."/>
            <person name="Koparde V.N."/>
            <person name="Matveyev A.V."/>
            <person name="Serrano M.G."/>
            <person name="Alves J.M."/>
            <person name="Parikh H."/>
            <person name="Huang B."/>
            <person name="Lee V."/>
            <person name="Espinosa-Alvarez O."/>
            <person name="Ortiz P.A."/>
            <person name="Costa-Martins A.G."/>
            <person name="Teixeira M.M."/>
            <person name="Buck G.A."/>
        </authorList>
    </citation>
    <scope>NUCLEOTIDE SEQUENCE [LARGE SCALE GENOMIC DNA]</scope>
    <source>
        <strain evidence="9 10">025E</strain>
    </source>
</reference>
<name>A0A422Q5Y1_9TRYP</name>
<feature type="transmembrane region" description="Helical" evidence="8">
    <location>
        <begin position="12"/>
        <end position="38"/>
    </location>
</feature>
<feature type="transmembrane region" description="Helical" evidence="8">
    <location>
        <begin position="194"/>
        <end position="216"/>
    </location>
</feature>
<dbReference type="PANTHER" id="PTHR10332">
    <property type="entry name" value="EQUILIBRATIVE NUCLEOSIDE TRANSPORTER"/>
    <property type="match status" value="1"/>
</dbReference>
<dbReference type="InterPro" id="IPR034764">
    <property type="entry name" value="ENT1/ENT2"/>
</dbReference>
<dbReference type="Proteomes" id="UP000284403">
    <property type="component" value="Unassembled WGS sequence"/>
</dbReference>
<dbReference type="AlphaFoldDB" id="A0A422Q5Y1"/>
<comment type="similarity">
    <text evidence="2">Belongs to the SLC29A/ENT transporter (TC 2.A.57) family.</text>
</comment>
<gene>
    <name evidence="9" type="ORF">Tco025E_02218</name>
</gene>
<keyword evidence="10" id="KW-1185">Reference proteome</keyword>
<evidence type="ECO:0000256" key="6">
    <source>
        <dbReference type="ARBA" id="ARBA00023136"/>
    </source>
</evidence>
<evidence type="ECO:0000313" key="9">
    <source>
        <dbReference type="EMBL" id="RNF25380.1"/>
    </source>
</evidence>
<protein>
    <submittedName>
        <fullName evidence="9">Nucleobase transporter</fullName>
    </submittedName>
</protein>
<dbReference type="Pfam" id="PF01733">
    <property type="entry name" value="Nucleoside_tran"/>
    <property type="match status" value="1"/>
</dbReference>
<dbReference type="PANTHER" id="PTHR10332:SF10">
    <property type="entry name" value="EQUILIBRATIVE NUCLEOSIDE TRANSPORTER 4"/>
    <property type="match status" value="1"/>
</dbReference>
<dbReference type="OrthoDB" id="269989at2759"/>
<dbReference type="GO" id="GO:0005337">
    <property type="term" value="F:nucleoside transmembrane transporter activity"/>
    <property type="evidence" value="ECO:0007669"/>
    <property type="project" value="InterPro"/>
</dbReference>
<dbReference type="InterPro" id="IPR002259">
    <property type="entry name" value="Eqnu_transpt"/>
</dbReference>
<organism evidence="9 10">
    <name type="scientific">Trypanosoma conorhini</name>
    <dbReference type="NCBI Taxonomy" id="83891"/>
    <lineage>
        <taxon>Eukaryota</taxon>
        <taxon>Discoba</taxon>
        <taxon>Euglenozoa</taxon>
        <taxon>Kinetoplastea</taxon>
        <taxon>Metakinetoplastina</taxon>
        <taxon>Trypanosomatida</taxon>
        <taxon>Trypanosomatidae</taxon>
        <taxon>Trypanosoma</taxon>
    </lineage>
</organism>
<evidence type="ECO:0000256" key="7">
    <source>
        <dbReference type="SAM" id="MobiDB-lite"/>
    </source>
</evidence>
<evidence type="ECO:0000313" key="10">
    <source>
        <dbReference type="Proteomes" id="UP000284403"/>
    </source>
</evidence>
<feature type="transmembrane region" description="Helical" evidence="8">
    <location>
        <begin position="424"/>
        <end position="447"/>
    </location>
</feature>
<evidence type="ECO:0000256" key="2">
    <source>
        <dbReference type="ARBA" id="ARBA00007965"/>
    </source>
</evidence>
<feature type="compositionally biased region" description="Basic and acidic residues" evidence="7">
    <location>
        <begin position="242"/>
        <end position="275"/>
    </location>
</feature>
<keyword evidence="4 8" id="KW-0812">Transmembrane</keyword>
<dbReference type="NCBIfam" id="TIGR00939">
    <property type="entry name" value="2a57"/>
    <property type="match status" value="1"/>
</dbReference>
<dbReference type="GeneID" id="40315829"/>